<dbReference type="Pfam" id="PF01323">
    <property type="entry name" value="DSBA"/>
    <property type="match status" value="1"/>
</dbReference>
<evidence type="ECO:0000313" key="2">
    <source>
        <dbReference type="EMBL" id="MFC3031724.1"/>
    </source>
</evidence>
<dbReference type="Gene3D" id="3.40.30.10">
    <property type="entry name" value="Glutaredoxin"/>
    <property type="match status" value="1"/>
</dbReference>
<dbReference type="RefSeq" id="WP_377121252.1">
    <property type="nucleotide sequence ID" value="NZ_JBHRSD010000010.1"/>
</dbReference>
<dbReference type="InterPro" id="IPR036249">
    <property type="entry name" value="Thioredoxin-like_sf"/>
</dbReference>
<sequence>MVSYDYIFDPLCGWCFGASPLIEVLVEHCHQHQIKLNFHPAGMFTRQALPTAYRAHIIAADQRIAMLTGQEFGASYLARLQADKPIIMDSQLTCQAIIAAPQLGLNAELMLHAIQRGHYQLGLDVSDNNTLASLAAQLGVNAADWQHAMANARNILPEALTTTKALMSRHLLQGYPSLLQTKHQQSQAVALSTFYGAPEAWRAWLEAELS</sequence>
<feature type="domain" description="DSBA-like thioredoxin" evidence="1">
    <location>
        <begin position="8"/>
        <end position="178"/>
    </location>
</feature>
<proteinExistence type="predicted"/>
<protein>
    <submittedName>
        <fullName evidence="2">DsbA family protein</fullName>
    </submittedName>
</protein>
<accession>A0ABV7CGG3</accession>
<gene>
    <name evidence="2" type="ORF">ACFOEE_04225</name>
</gene>
<evidence type="ECO:0000313" key="3">
    <source>
        <dbReference type="Proteomes" id="UP001595453"/>
    </source>
</evidence>
<reference evidence="3" key="1">
    <citation type="journal article" date="2019" name="Int. J. Syst. Evol. Microbiol.">
        <title>The Global Catalogue of Microorganisms (GCM) 10K type strain sequencing project: providing services to taxonomists for standard genome sequencing and annotation.</title>
        <authorList>
            <consortium name="The Broad Institute Genomics Platform"/>
            <consortium name="The Broad Institute Genome Sequencing Center for Infectious Disease"/>
            <person name="Wu L."/>
            <person name="Ma J."/>
        </authorList>
    </citation>
    <scope>NUCLEOTIDE SEQUENCE [LARGE SCALE GENOMIC DNA]</scope>
    <source>
        <strain evidence="3">KCTC 42730</strain>
    </source>
</reference>
<dbReference type="CDD" id="cd03025">
    <property type="entry name" value="DsbA_FrnE_like"/>
    <property type="match status" value="1"/>
</dbReference>
<keyword evidence="3" id="KW-1185">Reference proteome</keyword>
<dbReference type="InterPro" id="IPR001853">
    <property type="entry name" value="DSBA-like_thioredoxin_dom"/>
</dbReference>
<dbReference type="EMBL" id="JBHRSD010000010">
    <property type="protein sequence ID" value="MFC3031724.1"/>
    <property type="molecule type" value="Genomic_DNA"/>
</dbReference>
<evidence type="ECO:0000259" key="1">
    <source>
        <dbReference type="Pfam" id="PF01323"/>
    </source>
</evidence>
<dbReference type="SUPFAM" id="SSF52833">
    <property type="entry name" value="Thioredoxin-like"/>
    <property type="match status" value="1"/>
</dbReference>
<name>A0ABV7CGG3_9GAMM</name>
<comment type="caution">
    <text evidence="2">The sequence shown here is derived from an EMBL/GenBank/DDBJ whole genome shotgun (WGS) entry which is preliminary data.</text>
</comment>
<organism evidence="2 3">
    <name type="scientific">Pseudoalteromonas fenneropenaei</name>
    <dbReference type="NCBI Taxonomy" id="1737459"/>
    <lineage>
        <taxon>Bacteria</taxon>
        <taxon>Pseudomonadati</taxon>
        <taxon>Pseudomonadota</taxon>
        <taxon>Gammaproteobacteria</taxon>
        <taxon>Alteromonadales</taxon>
        <taxon>Pseudoalteromonadaceae</taxon>
        <taxon>Pseudoalteromonas</taxon>
    </lineage>
</organism>
<dbReference type="Proteomes" id="UP001595453">
    <property type="component" value="Unassembled WGS sequence"/>
</dbReference>